<dbReference type="AlphaFoldDB" id="A0A6J4T1A0"/>
<feature type="transmembrane region" description="Helical" evidence="6">
    <location>
        <begin position="112"/>
        <end position="138"/>
    </location>
</feature>
<feature type="chain" id="PRO_5038340886" evidence="7">
    <location>
        <begin position="20"/>
        <end position="301"/>
    </location>
</feature>
<evidence type="ECO:0000313" key="9">
    <source>
        <dbReference type="EMBL" id="CAA9510615.1"/>
    </source>
</evidence>
<evidence type="ECO:0000256" key="5">
    <source>
        <dbReference type="ARBA" id="ARBA00023136"/>
    </source>
</evidence>
<keyword evidence="7" id="KW-0732">Signal</keyword>
<evidence type="ECO:0000256" key="2">
    <source>
        <dbReference type="ARBA" id="ARBA00022475"/>
    </source>
</evidence>
<evidence type="ECO:0000259" key="8">
    <source>
        <dbReference type="Pfam" id="PF00482"/>
    </source>
</evidence>
<evidence type="ECO:0000256" key="1">
    <source>
        <dbReference type="ARBA" id="ARBA00004651"/>
    </source>
</evidence>
<gene>
    <name evidence="9" type="ORF">AVDCRST_MAG67-2698</name>
</gene>
<evidence type="ECO:0000256" key="6">
    <source>
        <dbReference type="SAM" id="Phobius"/>
    </source>
</evidence>
<reference evidence="9" key="1">
    <citation type="submission" date="2020-02" db="EMBL/GenBank/DDBJ databases">
        <authorList>
            <person name="Meier V. D."/>
        </authorList>
    </citation>
    <scope>NUCLEOTIDE SEQUENCE</scope>
    <source>
        <strain evidence="9">AVDCRST_MAG67</strain>
    </source>
</reference>
<organism evidence="9">
    <name type="scientific">uncultured Solirubrobacteraceae bacterium</name>
    <dbReference type="NCBI Taxonomy" id="1162706"/>
    <lineage>
        <taxon>Bacteria</taxon>
        <taxon>Bacillati</taxon>
        <taxon>Actinomycetota</taxon>
        <taxon>Thermoleophilia</taxon>
        <taxon>Solirubrobacterales</taxon>
        <taxon>Solirubrobacteraceae</taxon>
        <taxon>environmental samples</taxon>
    </lineage>
</organism>
<proteinExistence type="predicted"/>
<dbReference type="GO" id="GO:0005886">
    <property type="term" value="C:plasma membrane"/>
    <property type="evidence" value="ECO:0007669"/>
    <property type="project" value="UniProtKB-SubCell"/>
</dbReference>
<protein>
    <submittedName>
        <fullName evidence="9">Type II/IV secretion system protein TadC, associated with Flp pilus assembly</fullName>
    </submittedName>
</protein>
<evidence type="ECO:0000256" key="4">
    <source>
        <dbReference type="ARBA" id="ARBA00022989"/>
    </source>
</evidence>
<feature type="signal peptide" evidence="7">
    <location>
        <begin position="1"/>
        <end position="19"/>
    </location>
</feature>
<accession>A0A6J4T1A0</accession>
<dbReference type="EMBL" id="CADCVQ010000112">
    <property type="protein sequence ID" value="CAA9510615.1"/>
    <property type="molecule type" value="Genomic_DNA"/>
</dbReference>
<dbReference type="InterPro" id="IPR018076">
    <property type="entry name" value="T2SS_GspF_dom"/>
</dbReference>
<sequence>MIITLLLGLALLGFAAALAARALTFGRVEANQRLRSIEMYGFRPSENGAEAAVGSGIDLNNIAERLGKAAIKRFGNVDAAKTRRELLGAGFYSVTVESYLGFRIMATATLTALLLLIAVSAPSVLMFLGVIVGGLLGWRLPMVVVQRRAKARYDEIDRELPELVDLLVVSIEAGVGLAGALQMMASRMHGPLGIELRFMQHEQSMGLSSDHALTKLLDRVDTPSVRSFVRSLQQGERLGVSIGAILRNLAVEMRSRRRQLAEERAQKAPVKILFPLVFLIFPAIFIVLLGPAVFALKDAFG</sequence>
<feature type="domain" description="Type II secretion system protein GspF" evidence="8">
    <location>
        <begin position="164"/>
        <end position="289"/>
    </location>
</feature>
<evidence type="ECO:0000256" key="3">
    <source>
        <dbReference type="ARBA" id="ARBA00022692"/>
    </source>
</evidence>
<dbReference type="PANTHER" id="PTHR35007">
    <property type="entry name" value="INTEGRAL MEMBRANE PROTEIN-RELATED"/>
    <property type="match status" value="1"/>
</dbReference>
<evidence type="ECO:0000256" key="7">
    <source>
        <dbReference type="SAM" id="SignalP"/>
    </source>
</evidence>
<keyword evidence="4 6" id="KW-1133">Transmembrane helix</keyword>
<keyword evidence="3 6" id="KW-0812">Transmembrane</keyword>
<keyword evidence="2" id="KW-1003">Cell membrane</keyword>
<keyword evidence="5 6" id="KW-0472">Membrane</keyword>
<feature type="transmembrane region" description="Helical" evidence="6">
    <location>
        <begin position="272"/>
        <end position="296"/>
    </location>
</feature>
<name>A0A6J4T1A0_9ACTN</name>
<comment type="subcellular location">
    <subcellularLocation>
        <location evidence="1">Cell membrane</location>
        <topology evidence="1">Multi-pass membrane protein</topology>
    </subcellularLocation>
</comment>
<dbReference type="Pfam" id="PF00482">
    <property type="entry name" value="T2SSF"/>
    <property type="match status" value="1"/>
</dbReference>
<dbReference type="PANTHER" id="PTHR35007:SF2">
    <property type="entry name" value="PILUS ASSEMBLE PROTEIN"/>
    <property type="match status" value="1"/>
</dbReference>